<dbReference type="EMBL" id="FPJG01000001">
    <property type="protein sequence ID" value="SFW11481.1"/>
    <property type="molecule type" value="Genomic_DNA"/>
</dbReference>
<evidence type="ECO:0000259" key="2">
    <source>
        <dbReference type="Pfam" id="PF13338"/>
    </source>
</evidence>
<dbReference type="Pfam" id="PF13338">
    <property type="entry name" value="AbiEi_4"/>
    <property type="match status" value="1"/>
</dbReference>
<dbReference type="InterPro" id="IPR025159">
    <property type="entry name" value="AbiEi_N"/>
</dbReference>
<gene>
    <name evidence="3" type="ORF">SAMN04489730_0022</name>
</gene>
<feature type="region of interest" description="Disordered" evidence="1">
    <location>
        <begin position="334"/>
        <end position="379"/>
    </location>
</feature>
<reference evidence="4" key="1">
    <citation type="submission" date="2016-11" db="EMBL/GenBank/DDBJ databases">
        <authorList>
            <person name="Varghese N."/>
            <person name="Submissions S."/>
        </authorList>
    </citation>
    <scope>NUCLEOTIDE SEQUENCE [LARGE SCALE GENOMIC DNA]</scope>
    <source>
        <strain evidence="4">DSM 44671</strain>
    </source>
</reference>
<sequence>MGYICCMEMRQALELVGGFTADQWGMVTSRQAAGVAVDRSTLHRLEAAGYLDRVRRGVYASTTAAVTAARDEQAAWLALNPAAAGWDRPLLDPDGGVLSHQSAARLHGLGELVNDRITFTTPRRRTSRDPDLWFKKAELAEDDVTQVDGLPVTTALRTICDLLDQHLDGSHIATIIREAVLANLVRLDVLAERIGPYALRYGVRRPGDGVALLEHLLAGIGTSAADLARRPAPARTTDTARLLADISRAVGNPLATGEVGAGIGKYFSELTPQVLAEILKDVAPVSELLRTHPELLTGSRFAKAAAPLNALADLDVGKVATPLNALAARDPGVDDRIAEHAREDSARGRTETSNQPARVPGLAEEPSGEHGEADRRQGR</sequence>
<evidence type="ECO:0000256" key="1">
    <source>
        <dbReference type="SAM" id="MobiDB-lite"/>
    </source>
</evidence>
<dbReference type="AlphaFoldDB" id="A0A1K1LKQ3"/>
<accession>A0A1K1LKQ3</accession>
<feature type="compositionally biased region" description="Basic and acidic residues" evidence="1">
    <location>
        <begin position="334"/>
        <end position="350"/>
    </location>
</feature>
<evidence type="ECO:0000313" key="4">
    <source>
        <dbReference type="Proteomes" id="UP000182740"/>
    </source>
</evidence>
<protein>
    <submittedName>
        <fullName evidence="3">Transcriptional regulator, AbiEi antitoxin, Type IV TA system</fullName>
    </submittedName>
</protein>
<feature type="domain" description="AbiEi antitoxin N-terminal" evidence="2">
    <location>
        <begin position="21"/>
        <end position="61"/>
    </location>
</feature>
<dbReference type="STRING" id="546364.SAMN04489730_0022"/>
<dbReference type="Proteomes" id="UP000182740">
    <property type="component" value="Unassembled WGS sequence"/>
</dbReference>
<proteinExistence type="predicted"/>
<feature type="compositionally biased region" description="Basic and acidic residues" evidence="1">
    <location>
        <begin position="367"/>
        <end position="379"/>
    </location>
</feature>
<keyword evidence="4" id="KW-1185">Reference proteome</keyword>
<organism evidence="3 4">
    <name type="scientific">Amycolatopsis australiensis</name>
    <dbReference type="NCBI Taxonomy" id="546364"/>
    <lineage>
        <taxon>Bacteria</taxon>
        <taxon>Bacillati</taxon>
        <taxon>Actinomycetota</taxon>
        <taxon>Actinomycetes</taxon>
        <taxon>Pseudonocardiales</taxon>
        <taxon>Pseudonocardiaceae</taxon>
        <taxon>Amycolatopsis</taxon>
    </lineage>
</organism>
<name>A0A1K1LKQ3_9PSEU</name>
<evidence type="ECO:0000313" key="3">
    <source>
        <dbReference type="EMBL" id="SFW11481.1"/>
    </source>
</evidence>